<evidence type="ECO:0000256" key="1">
    <source>
        <dbReference type="SAM" id="MobiDB-lite"/>
    </source>
</evidence>
<dbReference type="KEGG" id="bgf:BC1003_3916"/>
<sequence>MQRRMTPLTTPRQPATQQPMTPLTTPTPPRRPLSRPTPTARRTTSRTAARRQTTPLTTWRQPLTPQTPTARRKASRAQTQHLAPERTRIPPPTTQRPIAQWPTTQHRQQPPGCLLLTASPRGSHKPERRARRPKQSSRAPWHSRAWRGLVALPRPMDGTALRSSISVGAADGTRAAACGSRAQRLVKELGAPAQAGEAARSSSSRVRTQMCLLFAARRLMRRSEPEMLRSTSSSVDGASAGPPRARRPRQSLVRHRVHEQGAEP</sequence>
<proteinExistence type="predicted"/>
<feature type="region of interest" description="Disordered" evidence="1">
    <location>
        <begin position="222"/>
        <end position="264"/>
    </location>
</feature>
<feature type="compositionally biased region" description="Polar residues" evidence="1">
    <location>
        <begin position="56"/>
        <end position="69"/>
    </location>
</feature>
<organism evidence="2">
    <name type="scientific">Burkholderia sp. (strain CCGE1003)</name>
    <dbReference type="NCBI Taxonomy" id="640512"/>
    <lineage>
        <taxon>Bacteria</taxon>
        <taxon>Pseudomonadati</taxon>
        <taxon>Pseudomonadota</taxon>
        <taxon>Betaproteobacteria</taxon>
        <taxon>Burkholderiales</taxon>
        <taxon>Burkholderiaceae</taxon>
        <taxon>Burkholderia</taxon>
    </lineage>
</organism>
<feature type="compositionally biased region" description="Basic residues" evidence="1">
    <location>
        <begin position="122"/>
        <end position="135"/>
    </location>
</feature>
<dbReference type="EMBL" id="CP002218">
    <property type="protein sequence ID" value="ADN59855.1"/>
    <property type="molecule type" value="Genomic_DNA"/>
</dbReference>
<feature type="region of interest" description="Disordered" evidence="1">
    <location>
        <begin position="1"/>
        <end position="142"/>
    </location>
</feature>
<feature type="compositionally biased region" description="Low complexity" evidence="1">
    <location>
        <begin position="13"/>
        <end position="24"/>
    </location>
</feature>
<feature type="compositionally biased region" description="Low complexity" evidence="1">
    <location>
        <begin position="34"/>
        <end position="55"/>
    </location>
</feature>
<name>E1TJV8_BURSG</name>
<accession>E1TJV8</accession>
<reference evidence="2" key="1">
    <citation type="submission" date="2010-09" db="EMBL/GenBank/DDBJ databases">
        <title>Complete sequence of chromosome2 of Burkholderia sp. CCGE1003.</title>
        <authorList>
            <consortium name="US DOE Joint Genome Institute"/>
            <person name="Lucas S."/>
            <person name="Copeland A."/>
            <person name="Lapidus A."/>
            <person name="Cheng J.-F."/>
            <person name="Bruce D."/>
            <person name="Goodwin L."/>
            <person name="Pitluck S."/>
            <person name="Daligault H."/>
            <person name="Davenport K."/>
            <person name="Detter J.C."/>
            <person name="Han C."/>
            <person name="Tapia R."/>
            <person name="Land M."/>
            <person name="Hauser L."/>
            <person name="Jeffries C."/>
            <person name="Kyrpides N."/>
            <person name="Ivanova N."/>
            <person name="Ovchinnikova G."/>
            <person name="Martinez-Romero E."/>
            <person name="Rogel M.A."/>
            <person name="Auchtung J."/>
            <person name="Tiedje J.M."/>
            <person name="Woyke T."/>
        </authorList>
    </citation>
    <scope>NUCLEOTIDE SEQUENCE</scope>
    <source>
        <strain evidence="2">CCGE1003</strain>
    </source>
</reference>
<protein>
    <submittedName>
        <fullName evidence="2">Uncharacterized protein</fullName>
    </submittedName>
</protein>
<gene>
    <name evidence="2" type="ordered locus">BC1003_3916</name>
</gene>
<feature type="compositionally biased region" description="Basic residues" evidence="1">
    <location>
        <begin position="244"/>
        <end position="257"/>
    </location>
</feature>
<dbReference type="AlphaFoldDB" id="E1TJV8"/>
<dbReference type="HOGENOM" id="CLU_1052436_0_0_4"/>
<evidence type="ECO:0000313" key="2">
    <source>
        <dbReference type="EMBL" id="ADN59855.1"/>
    </source>
</evidence>
<dbReference type="STRING" id="640512.BC1003_3916"/>